<feature type="region of interest" description="Disordered" evidence="10">
    <location>
        <begin position="1"/>
        <end position="40"/>
    </location>
</feature>
<dbReference type="FunCoup" id="A0A3N4L4A1">
    <property type="interactions" value="1574"/>
</dbReference>
<dbReference type="GO" id="GO:0032259">
    <property type="term" value="P:methylation"/>
    <property type="evidence" value="ECO:0007669"/>
    <property type="project" value="UniProtKB-KW"/>
</dbReference>
<keyword evidence="6" id="KW-0808">Transferase</keyword>
<dbReference type="PANTHER" id="PTHR14614:SF39">
    <property type="entry name" value="HISTIDINE PROTEIN METHYLTRANSFERASE 1 HOMOLOG"/>
    <property type="match status" value="1"/>
</dbReference>
<evidence type="ECO:0000256" key="2">
    <source>
        <dbReference type="ARBA" id="ARBA00004496"/>
    </source>
</evidence>
<dbReference type="Proteomes" id="UP000277580">
    <property type="component" value="Unassembled WGS sequence"/>
</dbReference>
<dbReference type="GO" id="GO:0005634">
    <property type="term" value="C:nucleus"/>
    <property type="evidence" value="ECO:0007669"/>
    <property type="project" value="UniProtKB-SubCell"/>
</dbReference>
<proteinExistence type="inferred from homology"/>
<evidence type="ECO:0000256" key="1">
    <source>
        <dbReference type="ARBA" id="ARBA00004123"/>
    </source>
</evidence>
<dbReference type="EMBL" id="ML119105">
    <property type="protein sequence ID" value="RPB17734.1"/>
    <property type="molecule type" value="Genomic_DNA"/>
</dbReference>
<reference evidence="11 12" key="1">
    <citation type="journal article" date="2018" name="Nat. Ecol. Evol.">
        <title>Pezizomycetes genomes reveal the molecular basis of ectomycorrhizal truffle lifestyle.</title>
        <authorList>
            <person name="Murat C."/>
            <person name="Payen T."/>
            <person name="Noel B."/>
            <person name="Kuo A."/>
            <person name="Morin E."/>
            <person name="Chen J."/>
            <person name="Kohler A."/>
            <person name="Krizsan K."/>
            <person name="Balestrini R."/>
            <person name="Da Silva C."/>
            <person name="Montanini B."/>
            <person name="Hainaut M."/>
            <person name="Levati E."/>
            <person name="Barry K.W."/>
            <person name="Belfiori B."/>
            <person name="Cichocki N."/>
            <person name="Clum A."/>
            <person name="Dockter R.B."/>
            <person name="Fauchery L."/>
            <person name="Guy J."/>
            <person name="Iotti M."/>
            <person name="Le Tacon F."/>
            <person name="Lindquist E.A."/>
            <person name="Lipzen A."/>
            <person name="Malagnac F."/>
            <person name="Mello A."/>
            <person name="Molinier V."/>
            <person name="Miyauchi S."/>
            <person name="Poulain J."/>
            <person name="Riccioni C."/>
            <person name="Rubini A."/>
            <person name="Sitrit Y."/>
            <person name="Splivallo R."/>
            <person name="Traeger S."/>
            <person name="Wang M."/>
            <person name="Zifcakova L."/>
            <person name="Wipf D."/>
            <person name="Zambonelli A."/>
            <person name="Paolocci F."/>
            <person name="Nowrousian M."/>
            <person name="Ottonello S."/>
            <person name="Baldrian P."/>
            <person name="Spatafora J.W."/>
            <person name="Henrissat B."/>
            <person name="Nagy L.G."/>
            <person name="Aury J.M."/>
            <person name="Wincker P."/>
            <person name="Grigoriev I.V."/>
            <person name="Bonfante P."/>
            <person name="Martin F.M."/>
        </authorList>
    </citation>
    <scope>NUCLEOTIDE SEQUENCE [LARGE SCALE GENOMIC DNA]</scope>
    <source>
        <strain evidence="11 12">CCBAS932</strain>
    </source>
</reference>
<dbReference type="OrthoDB" id="1723750at2759"/>
<evidence type="ECO:0000313" key="11">
    <source>
        <dbReference type="EMBL" id="RPB17734.1"/>
    </source>
</evidence>
<dbReference type="InterPro" id="IPR029063">
    <property type="entry name" value="SAM-dependent_MTases_sf"/>
</dbReference>
<keyword evidence="12" id="KW-1185">Reference proteome</keyword>
<dbReference type="GO" id="GO:0018064">
    <property type="term" value="F:protein-L-histidine N-tele-methyltransferase activity"/>
    <property type="evidence" value="ECO:0007669"/>
    <property type="project" value="UniProtKB-EC"/>
</dbReference>
<dbReference type="EC" id="2.1.1.85" evidence="3"/>
<accession>A0A3N4L4A1</accession>
<organism evidence="11 12">
    <name type="scientific">Morchella conica CCBAS932</name>
    <dbReference type="NCBI Taxonomy" id="1392247"/>
    <lineage>
        <taxon>Eukaryota</taxon>
        <taxon>Fungi</taxon>
        <taxon>Dikarya</taxon>
        <taxon>Ascomycota</taxon>
        <taxon>Pezizomycotina</taxon>
        <taxon>Pezizomycetes</taxon>
        <taxon>Pezizales</taxon>
        <taxon>Morchellaceae</taxon>
        <taxon>Morchella</taxon>
    </lineage>
</organism>
<dbReference type="STRING" id="1392247.A0A3N4L4A1"/>
<evidence type="ECO:0000256" key="8">
    <source>
        <dbReference type="ARBA" id="ARBA00023242"/>
    </source>
</evidence>
<keyword evidence="5" id="KW-0489">Methyltransferase</keyword>
<evidence type="ECO:0000256" key="9">
    <source>
        <dbReference type="ARBA" id="ARBA00038126"/>
    </source>
</evidence>
<keyword evidence="7" id="KW-0949">S-adenosyl-L-methionine</keyword>
<dbReference type="AlphaFoldDB" id="A0A3N4L4A1"/>
<dbReference type="Gene3D" id="3.40.50.150">
    <property type="entry name" value="Vaccinia Virus protein VP39"/>
    <property type="match status" value="1"/>
</dbReference>
<protein>
    <recommendedName>
        <fullName evidence="3">protein-histidine N-methyltransferase</fullName>
        <ecNumber evidence="3">2.1.1.85</ecNumber>
    </recommendedName>
</protein>
<keyword evidence="4" id="KW-0963">Cytoplasm</keyword>
<sequence>MAFKFNFSTGGDSDSDDDTPMTAAPAAAAPTAAPPTTPAQHHTLASLISTLPPNISYTTLHPTPHIRLPRRELYDVRMQLMSEDPLSTTTTTTAPTALIGTSDIHTSVYEGGLKSWECSLDLVQHLFSTPPTPPPTRVLELGCGTALPSLHLFQAALASGTPCCFTLADYNVDVLRLVTLPNLLLVWCMLRAGAAWEDEGDLEVTRDLVDEFVAALEGCGVGVEFVSGGWGEGMLELLRGGGRFGLVLGSETIYSPATLGVFTDVLLGAVEEGGRGLVAAKRMYFGVGGGVGEFLEVVEARGGWVARMVREEREVGVGRCVVEVVRK</sequence>
<evidence type="ECO:0000313" key="12">
    <source>
        <dbReference type="Proteomes" id="UP000277580"/>
    </source>
</evidence>
<dbReference type="PANTHER" id="PTHR14614">
    <property type="entry name" value="HEPATOCELLULAR CARCINOMA-ASSOCIATED ANTIGEN"/>
    <property type="match status" value="1"/>
</dbReference>
<evidence type="ECO:0000256" key="3">
    <source>
        <dbReference type="ARBA" id="ARBA00012533"/>
    </source>
</evidence>
<gene>
    <name evidence="11" type="ORF">P167DRAFT_561370</name>
</gene>
<keyword evidence="8" id="KW-0539">Nucleus</keyword>
<feature type="compositionally biased region" description="Low complexity" evidence="10">
    <location>
        <begin position="20"/>
        <end position="31"/>
    </location>
</feature>
<comment type="similarity">
    <text evidence="9">Belongs to the methyltransferase superfamily. METTL18 family.</text>
</comment>
<evidence type="ECO:0000256" key="4">
    <source>
        <dbReference type="ARBA" id="ARBA00022490"/>
    </source>
</evidence>
<dbReference type="GO" id="GO:0005737">
    <property type="term" value="C:cytoplasm"/>
    <property type="evidence" value="ECO:0007669"/>
    <property type="project" value="UniProtKB-SubCell"/>
</dbReference>
<name>A0A3N4L4A1_9PEZI</name>
<evidence type="ECO:0000256" key="10">
    <source>
        <dbReference type="SAM" id="MobiDB-lite"/>
    </source>
</evidence>
<evidence type="ECO:0000256" key="5">
    <source>
        <dbReference type="ARBA" id="ARBA00022603"/>
    </source>
</evidence>
<comment type="subcellular location">
    <subcellularLocation>
        <location evidence="2">Cytoplasm</location>
    </subcellularLocation>
    <subcellularLocation>
        <location evidence="1">Nucleus</location>
    </subcellularLocation>
</comment>
<dbReference type="InParanoid" id="A0A3N4L4A1"/>
<dbReference type="InterPro" id="IPR019410">
    <property type="entry name" value="Methyltransf_16"/>
</dbReference>
<evidence type="ECO:0000256" key="6">
    <source>
        <dbReference type="ARBA" id="ARBA00022679"/>
    </source>
</evidence>
<evidence type="ECO:0000256" key="7">
    <source>
        <dbReference type="ARBA" id="ARBA00022691"/>
    </source>
</evidence>
<dbReference type="SUPFAM" id="SSF53335">
    <property type="entry name" value="S-adenosyl-L-methionine-dependent methyltransferases"/>
    <property type="match status" value="1"/>
</dbReference>